<organism evidence="1 2">
    <name type="scientific">Eumeta variegata</name>
    <name type="common">Bagworm moth</name>
    <name type="synonym">Eumeta japonica</name>
    <dbReference type="NCBI Taxonomy" id="151549"/>
    <lineage>
        <taxon>Eukaryota</taxon>
        <taxon>Metazoa</taxon>
        <taxon>Ecdysozoa</taxon>
        <taxon>Arthropoda</taxon>
        <taxon>Hexapoda</taxon>
        <taxon>Insecta</taxon>
        <taxon>Pterygota</taxon>
        <taxon>Neoptera</taxon>
        <taxon>Endopterygota</taxon>
        <taxon>Lepidoptera</taxon>
        <taxon>Glossata</taxon>
        <taxon>Ditrysia</taxon>
        <taxon>Tineoidea</taxon>
        <taxon>Psychidae</taxon>
        <taxon>Oiketicinae</taxon>
        <taxon>Eumeta</taxon>
    </lineage>
</organism>
<sequence length="339" mass="37824">MSKLITKLNCVLNINSRSSVDSDSARFVLLCVRVSLTLCYLYVVVYKEALTVERLRQPLCSCNLDYTFGASSLQRSGNKFVDYTELPPPRGSRKSGLENSQLTFTVVKCIVEHHSTGTAFLTEQAEGDVTSNSPIRALLQENAFLGTVKNRGDSISANVTREGREGRDCIAPKKNKPYLNSLKMNIPQTILGALPLAVAAVNRDRSLLPGLRLRFVAADIGRTRSNLRLDKDSISLRRACEPPKSRWRLPSMTLATHRISDGGGRRPMERKQCDEWGSGPPELSFTGRNKTVKVVTSRLKMREIRHVCRQGSMPMGYCTSWVNLNSDIFGAHVERARHL</sequence>
<protein>
    <submittedName>
        <fullName evidence="1">Uncharacterized protein</fullName>
    </submittedName>
</protein>
<keyword evidence="2" id="KW-1185">Reference proteome</keyword>
<comment type="caution">
    <text evidence="1">The sequence shown here is derived from an EMBL/GenBank/DDBJ whole genome shotgun (WGS) entry which is preliminary data.</text>
</comment>
<dbReference type="OrthoDB" id="5984008at2759"/>
<evidence type="ECO:0000313" key="1">
    <source>
        <dbReference type="EMBL" id="GBP39043.1"/>
    </source>
</evidence>
<dbReference type="EMBL" id="BGZK01000358">
    <property type="protein sequence ID" value="GBP39043.1"/>
    <property type="molecule type" value="Genomic_DNA"/>
</dbReference>
<dbReference type="Proteomes" id="UP000299102">
    <property type="component" value="Unassembled WGS sequence"/>
</dbReference>
<proteinExistence type="predicted"/>
<evidence type="ECO:0000313" key="2">
    <source>
        <dbReference type="Proteomes" id="UP000299102"/>
    </source>
</evidence>
<gene>
    <name evidence="1" type="ORF">EVAR_89265_1</name>
</gene>
<accession>A0A4C1VKC1</accession>
<reference evidence="1 2" key="1">
    <citation type="journal article" date="2019" name="Commun. Biol.">
        <title>The bagworm genome reveals a unique fibroin gene that provides high tensile strength.</title>
        <authorList>
            <person name="Kono N."/>
            <person name="Nakamura H."/>
            <person name="Ohtoshi R."/>
            <person name="Tomita M."/>
            <person name="Numata K."/>
            <person name="Arakawa K."/>
        </authorList>
    </citation>
    <scope>NUCLEOTIDE SEQUENCE [LARGE SCALE GENOMIC DNA]</scope>
</reference>
<dbReference type="AlphaFoldDB" id="A0A4C1VKC1"/>
<name>A0A4C1VKC1_EUMVA</name>